<dbReference type="InterPro" id="IPR036890">
    <property type="entry name" value="HATPase_C_sf"/>
</dbReference>
<organism evidence="3 4">
    <name type="scientific">Actinophytocola glycyrrhizae</name>
    <dbReference type="NCBI Taxonomy" id="2044873"/>
    <lineage>
        <taxon>Bacteria</taxon>
        <taxon>Bacillati</taxon>
        <taxon>Actinomycetota</taxon>
        <taxon>Actinomycetes</taxon>
        <taxon>Pseudonocardiales</taxon>
        <taxon>Pseudonocardiaceae</taxon>
    </lineage>
</organism>
<evidence type="ECO:0000313" key="4">
    <source>
        <dbReference type="Proteomes" id="UP001595859"/>
    </source>
</evidence>
<dbReference type="SUPFAM" id="SSF55874">
    <property type="entry name" value="ATPase domain of HSP90 chaperone/DNA topoisomerase II/histidine kinase"/>
    <property type="match status" value="1"/>
</dbReference>
<sequence length="783" mass="87004">MTGARPSTLNLMPSPRILEMIAEVDLQLHQCLGELVDNALDELVEASAEDPTLEPRIDITLPTSSVVSKSSEISVGDNGRGMSPEQLQDALSAGTSGKQRFGSLGLFGMGFNIATARLGTMTEVRTGRRGDGQWVIAAIDLPAMQRQSTYEVPLRYEDKAREEHGTLVTVTNLREDMVTRLRSTRAIKETMGHLGRIYTYMLRDPQGGHSGAELMRGANQRLYVNKRPVSPHLPCIWDPSRSVTYKGGEVPAVADIDIRLTNAFACMNCGRWYTSAYERCVECESTDIEERERRIWGWLGIQRYADKSDFGLTFLRHGRAITYQDKSLFDWETPDGDFELEYPIELGMGRIVGEIHLDHAPVNVRKNNFDTSSQEWRFMVEKVRGPEPLRPQYAKRLVGHENTSPMSRFFNAYRENKPGLRYLVPGNGESSIHEAVKSWGVKFRNGDPEYLTDEKWYEAAANHDRIKNGPPPAPPLPDDDDGWLDEEGLPHLGKDDEDSGGASGEEHEADEPEPIKPETEEERFARYQAAATLLPDTDREVRIGNAQPVLRVYVTSGVELTRDGQKQPYAIRIVAGEVEIYVDRGTTLIAHYGWSPMNVALVCAAPQLKNVYSVDGPIDQLVTSILEQFPDRRVNSAAVRARADSLLDDMRERLADLVSKDSNTYWSTLSSESRRAAEVNAVSIAPDINWSGAVVSGEFARYLSAQGIHDLVTNSPRLVLDGALFRTTYASLGEDTRADQVARLGALLADLRRMAAGSPALQTLELGRLLLTADLLDAEIVSA</sequence>
<accession>A0ABV9SCX0</accession>
<keyword evidence="3" id="KW-0547">Nucleotide-binding</keyword>
<dbReference type="InterPro" id="IPR003594">
    <property type="entry name" value="HATPase_dom"/>
</dbReference>
<dbReference type="SMART" id="SM00387">
    <property type="entry name" value="HATPase_c"/>
    <property type="match status" value="1"/>
</dbReference>
<dbReference type="GO" id="GO:0005524">
    <property type="term" value="F:ATP binding"/>
    <property type="evidence" value="ECO:0007669"/>
    <property type="project" value="UniProtKB-KW"/>
</dbReference>
<reference evidence="4" key="1">
    <citation type="journal article" date="2019" name="Int. J. Syst. Evol. Microbiol.">
        <title>The Global Catalogue of Microorganisms (GCM) 10K type strain sequencing project: providing services to taxonomists for standard genome sequencing and annotation.</title>
        <authorList>
            <consortium name="The Broad Institute Genomics Platform"/>
            <consortium name="The Broad Institute Genome Sequencing Center for Infectious Disease"/>
            <person name="Wu L."/>
            <person name="Ma J."/>
        </authorList>
    </citation>
    <scope>NUCLEOTIDE SEQUENCE [LARGE SCALE GENOMIC DNA]</scope>
    <source>
        <strain evidence="4">ZS-22-S1</strain>
    </source>
</reference>
<evidence type="ECO:0000259" key="2">
    <source>
        <dbReference type="SMART" id="SM00387"/>
    </source>
</evidence>
<dbReference type="RefSeq" id="WP_378061407.1">
    <property type="nucleotide sequence ID" value="NZ_JBHSIS010000024.1"/>
</dbReference>
<keyword evidence="4" id="KW-1185">Reference proteome</keyword>
<feature type="region of interest" description="Disordered" evidence="1">
    <location>
        <begin position="70"/>
        <end position="94"/>
    </location>
</feature>
<keyword evidence="3" id="KW-0067">ATP-binding</keyword>
<dbReference type="Proteomes" id="UP001595859">
    <property type="component" value="Unassembled WGS sequence"/>
</dbReference>
<feature type="region of interest" description="Disordered" evidence="1">
    <location>
        <begin position="464"/>
        <end position="521"/>
    </location>
</feature>
<dbReference type="Pfam" id="PF13589">
    <property type="entry name" value="HATPase_c_3"/>
    <property type="match status" value="1"/>
</dbReference>
<dbReference type="EMBL" id="JBHSIS010000024">
    <property type="protein sequence ID" value="MFC4858748.1"/>
    <property type="molecule type" value="Genomic_DNA"/>
</dbReference>
<feature type="domain" description="Histidine kinase/HSP90-like ATPase" evidence="2">
    <location>
        <begin position="23"/>
        <end position="145"/>
    </location>
</feature>
<name>A0ABV9SCX0_9PSEU</name>
<feature type="compositionally biased region" description="Acidic residues" evidence="1">
    <location>
        <begin position="477"/>
        <end position="487"/>
    </location>
</feature>
<evidence type="ECO:0000256" key="1">
    <source>
        <dbReference type="SAM" id="MobiDB-lite"/>
    </source>
</evidence>
<protein>
    <submittedName>
        <fullName evidence="3">ATP-binding protein</fullName>
    </submittedName>
</protein>
<gene>
    <name evidence="3" type="ORF">ACFPCV_35075</name>
</gene>
<evidence type="ECO:0000313" key="3">
    <source>
        <dbReference type="EMBL" id="MFC4858748.1"/>
    </source>
</evidence>
<comment type="caution">
    <text evidence="3">The sequence shown here is derived from an EMBL/GenBank/DDBJ whole genome shotgun (WGS) entry which is preliminary data.</text>
</comment>
<dbReference type="Gene3D" id="3.30.565.10">
    <property type="entry name" value="Histidine kinase-like ATPase, C-terminal domain"/>
    <property type="match status" value="1"/>
</dbReference>
<proteinExistence type="predicted"/>